<evidence type="ECO:0000256" key="7">
    <source>
        <dbReference type="SAM" id="Phobius"/>
    </source>
</evidence>
<keyword evidence="2 7" id="KW-0812">Transmembrane</keyword>
<accession>A0A9N9ZAJ6</accession>
<name>A0A9N9ZAJ6_9HYPO</name>
<feature type="transmembrane region" description="Helical" evidence="7">
    <location>
        <begin position="190"/>
        <end position="214"/>
    </location>
</feature>
<feature type="transmembrane region" description="Helical" evidence="7">
    <location>
        <begin position="33"/>
        <end position="52"/>
    </location>
</feature>
<feature type="transmembrane region" description="Helical" evidence="7">
    <location>
        <begin position="73"/>
        <end position="90"/>
    </location>
</feature>
<sequence length="395" mass="44358">MAIEFPTYNGVEVVALPPPGYEVDFDNRKQQKWLEHILIFCFMAPLALLALLQRFYTKIFLSKGLQIDDFFMLLGWLTAILTQVLMLTSISKRLFCSHSFEMPLADYESYALYSYVTAPIYMMCNGFTKLSLLLFYLQISPQTWFRRAVWVSIAVVSLSSLIIVCFMYFGCSPPQKAFRLKTEGHCVNAGIFYMATAASNIVTDVILFVLPIPMVYSLRMPRIQKFGAMMVFGIGSITIGTSVVRLALLPVVLKSPDPSWDGCPADVWTFVEANLFIICGSMPTLRKFFKHFLPRLMGSSSGQSSGYRNPASPGPSNTLQSGGNMISRLRHKRKSYAQFASDGEENEMQDFRGGDKTKKERSVTVTTADRSQVPGDNQSDEGAILQTKSFTLQYN</sequence>
<dbReference type="EMBL" id="CABFOC020000043">
    <property type="protein sequence ID" value="CAH0052047.1"/>
    <property type="molecule type" value="Genomic_DNA"/>
</dbReference>
<dbReference type="AlphaFoldDB" id="A0A9N9ZAJ6"/>
<feature type="compositionally biased region" description="Basic and acidic residues" evidence="6">
    <location>
        <begin position="349"/>
        <end position="362"/>
    </location>
</feature>
<comment type="similarity">
    <text evidence="5">Belongs to the SAT4 family.</text>
</comment>
<comment type="subcellular location">
    <subcellularLocation>
        <location evidence="1">Membrane</location>
        <topology evidence="1">Multi-pass membrane protein</topology>
    </subcellularLocation>
</comment>
<evidence type="ECO:0000256" key="1">
    <source>
        <dbReference type="ARBA" id="ARBA00004141"/>
    </source>
</evidence>
<evidence type="ECO:0000256" key="6">
    <source>
        <dbReference type="SAM" id="MobiDB-lite"/>
    </source>
</evidence>
<keyword evidence="3 7" id="KW-1133">Transmembrane helix</keyword>
<dbReference type="Proteomes" id="UP000775872">
    <property type="component" value="Unassembled WGS sequence"/>
</dbReference>
<evidence type="ECO:0000256" key="3">
    <source>
        <dbReference type="ARBA" id="ARBA00022989"/>
    </source>
</evidence>
<feature type="transmembrane region" description="Helical" evidence="7">
    <location>
        <begin position="149"/>
        <end position="170"/>
    </location>
</feature>
<feature type="compositionally biased region" description="Polar residues" evidence="6">
    <location>
        <begin position="386"/>
        <end position="395"/>
    </location>
</feature>
<gene>
    <name evidence="9" type="ORF">CSOL1703_00014965</name>
</gene>
<feature type="compositionally biased region" description="Polar residues" evidence="6">
    <location>
        <begin position="363"/>
        <end position="377"/>
    </location>
</feature>
<feature type="domain" description="Rhodopsin" evidence="8">
    <location>
        <begin position="54"/>
        <end position="290"/>
    </location>
</feature>
<evidence type="ECO:0000313" key="10">
    <source>
        <dbReference type="Proteomes" id="UP000775872"/>
    </source>
</evidence>
<evidence type="ECO:0000256" key="2">
    <source>
        <dbReference type="ARBA" id="ARBA00022692"/>
    </source>
</evidence>
<organism evidence="9 10">
    <name type="scientific">Clonostachys solani</name>
    <dbReference type="NCBI Taxonomy" id="160281"/>
    <lineage>
        <taxon>Eukaryota</taxon>
        <taxon>Fungi</taxon>
        <taxon>Dikarya</taxon>
        <taxon>Ascomycota</taxon>
        <taxon>Pezizomycotina</taxon>
        <taxon>Sordariomycetes</taxon>
        <taxon>Hypocreomycetidae</taxon>
        <taxon>Hypocreales</taxon>
        <taxon>Bionectriaceae</taxon>
        <taxon>Clonostachys</taxon>
    </lineage>
</organism>
<comment type="caution">
    <text evidence="9">The sequence shown here is derived from an EMBL/GenBank/DDBJ whole genome shotgun (WGS) entry which is preliminary data.</text>
</comment>
<keyword evidence="4 7" id="KW-0472">Membrane</keyword>
<dbReference type="Pfam" id="PF20684">
    <property type="entry name" value="Fung_rhodopsin"/>
    <property type="match status" value="1"/>
</dbReference>
<protein>
    <recommendedName>
        <fullName evidence="8">Rhodopsin domain-containing protein</fullName>
    </recommendedName>
</protein>
<feature type="compositionally biased region" description="Polar residues" evidence="6">
    <location>
        <begin position="314"/>
        <end position="323"/>
    </location>
</feature>
<keyword evidence="10" id="KW-1185">Reference proteome</keyword>
<dbReference type="PANTHER" id="PTHR33048:SF124">
    <property type="entry name" value="INTEGRAL MEMBRANE PROTEIN"/>
    <property type="match status" value="1"/>
</dbReference>
<feature type="transmembrane region" description="Helical" evidence="7">
    <location>
        <begin position="226"/>
        <end position="247"/>
    </location>
</feature>
<reference evidence="9" key="1">
    <citation type="submission" date="2021-10" db="EMBL/GenBank/DDBJ databases">
        <authorList>
            <person name="Piombo E."/>
        </authorList>
    </citation>
    <scope>NUCLEOTIDE SEQUENCE</scope>
</reference>
<dbReference type="OrthoDB" id="5417844at2759"/>
<dbReference type="InterPro" id="IPR052337">
    <property type="entry name" value="SAT4-like"/>
</dbReference>
<dbReference type="GO" id="GO:0016020">
    <property type="term" value="C:membrane"/>
    <property type="evidence" value="ECO:0007669"/>
    <property type="project" value="UniProtKB-SubCell"/>
</dbReference>
<evidence type="ECO:0000256" key="4">
    <source>
        <dbReference type="ARBA" id="ARBA00023136"/>
    </source>
</evidence>
<dbReference type="InterPro" id="IPR049326">
    <property type="entry name" value="Rhodopsin_dom_fungi"/>
</dbReference>
<evidence type="ECO:0000313" key="9">
    <source>
        <dbReference type="EMBL" id="CAH0052047.1"/>
    </source>
</evidence>
<proteinExistence type="inferred from homology"/>
<feature type="region of interest" description="Disordered" evidence="6">
    <location>
        <begin position="338"/>
        <end position="395"/>
    </location>
</feature>
<feature type="transmembrane region" description="Helical" evidence="7">
    <location>
        <begin position="267"/>
        <end position="285"/>
    </location>
</feature>
<evidence type="ECO:0000256" key="5">
    <source>
        <dbReference type="ARBA" id="ARBA00038359"/>
    </source>
</evidence>
<feature type="region of interest" description="Disordered" evidence="6">
    <location>
        <begin position="301"/>
        <end position="323"/>
    </location>
</feature>
<evidence type="ECO:0000259" key="8">
    <source>
        <dbReference type="Pfam" id="PF20684"/>
    </source>
</evidence>
<dbReference type="PANTHER" id="PTHR33048">
    <property type="entry name" value="PTH11-LIKE INTEGRAL MEMBRANE PROTEIN (AFU_ORTHOLOGUE AFUA_5G11245)"/>
    <property type="match status" value="1"/>
</dbReference>
<feature type="transmembrane region" description="Helical" evidence="7">
    <location>
        <begin position="110"/>
        <end position="137"/>
    </location>
</feature>